<organism evidence="1 2">
    <name type="scientific">Hymenobacter crusticola</name>
    <dbReference type="NCBI Taxonomy" id="1770526"/>
    <lineage>
        <taxon>Bacteria</taxon>
        <taxon>Pseudomonadati</taxon>
        <taxon>Bacteroidota</taxon>
        <taxon>Cytophagia</taxon>
        <taxon>Cytophagales</taxon>
        <taxon>Hymenobacteraceae</taxon>
        <taxon>Hymenobacter</taxon>
    </lineage>
</organism>
<dbReference type="RefSeq" id="WP_086592529.1">
    <property type="nucleotide sequence ID" value="NZ_MTSE01000001.1"/>
</dbReference>
<dbReference type="EMBL" id="MTSE01000001">
    <property type="protein sequence ID" value="OUJ76270.1"/>
    <property type="molecule type" value="Genomic_DNA"/>
</dbReference>
<evidence type="ECO:0008006" key="3">
    <source>
        <dbReference type="Google" id="ProtNLM"/>
    </source>
</evidence>
<proteinExistence type="predicted"/>
<gene>
    <name evidence="1" type="ORF">BXP70_03160</name>
</gene>
<protein>
    <recommendedName>
        <fullName evidence="3">MORN repeat variant</fullName>
    </recommendedName>
</protein>
<accession>A0A243WKZ0</accession>
<keyword evidence="2" id="KW-1185">Reference proteome</keyword>
<dbReference type="Gene3D" id="3.90.930.1">
    <property type="match status" value="1"/>
</dbReference>
<dbReference type="OrthoDB" id="8536728at2"/>
<evidence type="ECO:0000313" key="1">
    <source>
        <dbReference type="EMBL" id="OUJ76270.1"/>
    </source>
</evidence>
<comment type="caution">
    <text evidence="1">The sequence shown here is derived from an EMBL/GenBank/DDBJ whole genome shotgun (WGS) entry which is preliminary data.</text>
</comment>
<reference evidence="1 2" key="1">
    <citation type="submission" date="2017-01" db="EMBL/GenBank/DDBJ databases">
        <title>A new Hymenobacter.</title>
        <authorList>
            <person name="Liang Y."/>
            <person name="Feng F."/>
        </authorList>
    </citation>
    <scope>NUCLEOTIDE SEQUENCE [LARGE SCALE GENOMIC DNA]</scope>
    <source>
        <strain evidence="1">MIMBbqt21</strain>
    </source>
</reference>
<dbReference type="PROSITE" id="PS51257">
    <property type="entry name" value="PROKAR_LIPOPROTEIN"/>
    <property type="match status" value="1"/>
</dbReference>
<sequence>MSRYGFYFALLLLLGACTTIKNHGPIGFWSKQRYDQQLRQHGPWPAYYDATEQRYLARGRYRHGRYAGHWRYFGPTGVLERSERFAHHPYGLMTVTEYHPNGRKWRRGQARIVDEGKQIHFYWFGEWKVYDPAGQYLGIEHYDRGLLRGKRVLPSDSVKMGMRSAH</sequence>
<name>A0A243WKZ0_9BACT</name>
<evidence type="ECO:0000313" key="2">
    <source>
        <dbReference type="Proteomes" id="UP000194873"/>
    </source>
</evidence>
<dbReference type="Proteomes" id="UP000194873">
    <property type="component" value="Unassembled WGS sequence"/>
</dbReference>
<dbReference type="AlphaFoldDB" id="A0A243WKZ0"/>